<protein>
    <submittedName>
        <fullName evidence="8">FAD-dependent oxidoreductase</fullName>
    </submittedName>
</protein>
<sequence>MNLKYIVIILAFCISLFSCQSGDHVGSEFVKEVDVCVYGGTSAGVVAAYSAKKMGKSVLLIEPGKYLGGMTTGGLGMTDIGNKYAVTGLARLFYRRIGEHYNKFEQWTFPPSLATATMNRFIEDAELDVLYYRRITDAQVQNKRIKNITLEDSKQPDKKTLIQVKAKQFIDCSYEGDLMAKAGVSYFVGREGNENQDETLNGVQMSVYHQFPDGIDPYLKEGDPTSGLCWGIQPNTLKERGSGDKLVQAYNFRLCLTDNKENQRPFEKPENYDPDKYELLARAIRKMDLHIDNYLLFNWGIMPDNKYDVNNRGPLSTDMIGMNYEYPDGDYATRERIWQEHVDYTKGLLYFLTHDDRVPSELRDQVSRFGWAKDEFVDNDNFPTQLYVREARRLNGEYIMTQKNCQGEETVSDAIGMAAYGMDSHNCQRIVTNGMVKNEGDVQYHGFPPYPISYKSITPKQSECTNLLVPVCVSSTHIAFGSIRMEPVFMVLGQSAAIASALAIDSNTSVQNINISELRRILKEDPYLDGSTPEILVDDSDIDKISRRGRWNKGFGAHYKNSYLLSSNENNNSSFSFMPVIKKNDTYEIFFYCTHLPDSSMPDLMAFEVSYKGGTEKISITPKEKKGSWVSLGTFTFEKGEAVAITIDGSQSKGALFSDAILLVPKK</sequence>
<evidence type="ECO:0000259" key="7">
    <source>
        <dbReference type="Pfam" id="PF25275"/>
    </source>
</evidence>
<keyword evidence="2" id="KW-0479">Metal-binding</keyword>
<evidence type="ECO:0000256" key="6">
    <source>
        <dbReference type="SAM" id="SignalP"/>
    </source>
</evidence>
<feature type="domain" description="Golvesin/Xly CBD-like" evidence="7">
    <location>
        <begin position="535"/>
        <end position="664"/>
    </location>
</feature>
<evidence type="ECO:0000256" key="5">
    <source>
        <dbReference type="ARBA" id="ARBA00023014"/>
    </source>
</evidence>
<dbReference type="RefSeq" id="WP_009860630.1">
    <property type="nucleotide sequence ID" value="NZ_CAJSYT010000010.1"/>
</dbReference>
<dbReference type="Pfam" id="PF12831">
    <property type="entry name" value="FAD_oxidored"/>
    <property type="match status" value="1"/>
</dbReference>
<dbReference type="SUPFAM" id="SSF51905">
    <property type="entry name" value="FAD/NAD(P)-binding domain"/>
    <property type="match status" value="1"/>
</dbReference>
<keyword evidence="6" id="KW-0732">Signal</keyword>
<dbReference type="PANTHER" id="PTHR43498:SF1">
    <property type="entry name" value="COB--COM HETERODISULFIDE REDUCTASE IRON-SULFUR SUBUNIT A"/>
    <property type="match status" value="1"/>
</dbReference>
<gene>
    <name evidence="8" type="ORF">GKE01_04385</name>
</gene>
<dbReference type="EMBL" id="WKLP01000004">
    <property type="protein sequence ID" value="MRY10709.1"/>
    <property type="molecule type" value="Genomic_DNA"/>
</dbReference>
<evidence type="ECO:0000256" key="4">
    <source>
        <dbReference type="ARBA" id="ARBA00023004"/>
    </source>
</evidence>
<dbReference type="InterPro" id="IPR033803">
    <property type="entry name" value="CBD-like_Golvesin-Xly"/>
</dbReference>
<dbReference type="GO" id="GO:0016491">
    <property type="term" value="F:oxidoreductase activity"/>
    <property type="evidence" value="ECO:0007669"/>
    <property type="project" value="UniProtKB-KW"/>
</dbReference>
<name>A0A6G1Z9W4_9BACT</name>
<accession>A0A6G1Z9W4</accession>
<dbReference type="InterPro" id="IPR036188">
    <property type="entry name" value="FAD/NAD-bd_sf"/>
</dbReference>
<dbReference type="GO" id="GO:0046872">
    <property type="term" value="F:metal ion binding"/>
    <property type="evidence" value="ECO:0007669"/>
    <property type="project" value="UniProtKB-KW"/>
</dbReference>
<proteinExistence type="predicted"/>
<evidence type="ECO:0000256" key="2">
    <source>
        <dbReference type="ARBA" id="ARBA00022723"/>
    </source>
</evidence>
<keyword evidence="5" id="KW-0411">Iron-sulfur</keyword>
<feature type="chain" id="PRO_5041133400" evidence="6">
    <location>
        <begin position="21"/>
        <end position="667"/>
    </location>
</feature>
<keyword evidence="1" id="KW-0004">4Fe-4S</keyword>
<keyword evidence="3" id="KW-0560">Oxidoreductase</keyword>
<dbReference type="GO" id="GO:0051539">
    <property type="term" value="F:4 iron, 4 sulfur cluster binding"/>
    <property type="evidence" value="ECO:0007669"/>
    <property type="project" value="UniProtKB-KW"/>
</dbReference>
<evidence type="ECO:0000256" key="3">
    <source>
        <dbReference type="ARBA" id="ARBA00023002"/>
    </source>
</evidence>
<dbReference type="Gene3D" id="3.50.50.60">
    <property type="entry name" value="FAD/NAD(P)-binding domain"/>
    <property type="match status" value="1"/>
</dbReference>
<dbReference type="PANTHER" id="PTHR43498">
    <property type="entry name" value="FERREDOXIN:COB-COM HETERODISULFIDE REDUCTASE SUBUNIT A"/>
    <property type="match status" value="1"/>
</dbReference>
<evidence type="ECO:0000256" key="1">
    <source>
        <dbReference type="ARBA" id="ARBA00022485"/>
    </source>
</evidence>
<dbReference type="AlphaFoldDB" id="A0A6G1Z9W4"/>
<feature type="signal peptide" evidence="6">
    <location>
        <begin position="1"/>
        <end position="20"/>
    </location>
</feature>
<evidence type="ECO:0000313" key="8">
    <source>
        <dbReference type="EMBL" id="MRY10709.1"/>
    </source>
</evidence>
<keyword evidence="4" id="KW-0408">Iron</keyword>
<dbReference type="Pfam" id="PF25275">
    <property type="entry name" value="Golvesin_C"/>
    <property type="match status" value="1"/>
</dbReference>
<reference evidence="8" key="1">
    <citation type="journal article" date="2019" name="Nat. Med.">
        <title>A library of human gut bacterial isolates paired with longitudinal multiomics data enables mechanistic microbiome research.</title>
        <authorList>
            <person name="Poyet M."/>
            <person name="Groussin M."/>
            <person name="Gibbons S.M."/>
            <person name="Avila-Pacheco J."/>
            <person name="Jiang X."/>
            <person name="Kearney S.M."/>
            <person name="Perrotta A.R."/>
            <person name="Berdy B."/>
            <person name="Zhao S."/>
            <person name="Lieberman T.D."/>
            <person name="Swanson P.K."/>
            <person name="Smith M."/>
            <person name="Roesemann S."/>
            <person name="Alexander J.E."/>
            <person name="Rich S.A."/>
            <person name="Livny J."/>
            <person name="Vlamakis H."/>
            <person name="Clish C."/>
            <person name="Bullock K."/>
            <person name="Deik A."/>
            <person name="Scott J."/>
            <person name="Pierce K.A."/>
            <person name="Xavier R.J."/>
            <person name="Alm E.J."/>
        </authorList>
    </citation>
    <scope>NUCLEOTIDE SEQUENCE</scope>
    <source>
        <strain evidence="8">BIOML-A4</strain>
    </source>
</reference>
<comment type="caution">
    <text evidence="8">The sequence shown here is derived from an EMBL/GenBank/DDBJ whole genome shotgun (WGS) entry which is preliminary data.</text>
</comment>
<organism evidence="8">
    <name type="scientific">Parabacteroides goldsteinii</name>
    <dbReference type="NCBI Taxonomy" id="328812"/>
    <lineage>
        <taxon>Bacteria</taxon>
        <taxon>Pseudomonadati</taxon>
        <taxon>Bacteroidota</taxon>
        <taxon>Bacteroidia</taxon>
        <taxon>Bacteroidales</taxon>
        <taxon>Tannerellaceae</taxon>
        <taxon>Parabacteroides</taxon>
    </lineage>
</organism>
<dbReference type="PROSITE" id="PS51257">
    <property type="entry name" value="PROKAR_LIPOPROTEIN"/>
    <property type="match status" value="1"/>
</dbReference>
<dbReference type="InterPro" id="IPR039650">
    <property type="entry name" value="HdrA-like"/>
</dbReference>